<accession>A0ABN2J038</accession>
<dbReference type="PANTHER" id="PTHR12677">
    <property type="entry name" value="GOLGI APPARATUS MEMBRANE PROTEIN TVP38-RELATED"/>
    <property type="match status" value="1"/>
</dbReference>
<keyword evidence="10" id="KW-1185">Reference proteome</keyword>
<keyword evidence="5 7" id="KW-1133">Transmembrane helix</keyword>
<name>A0ABN2J038_9ACTN</name>
<feature type="domain" description="VTT" evidence="8">
    <location>
        <begin position="86"/>
        <end position="203"/>
    </location>
</feature>
<evidence type="ECO:0000256" key="1">
    <source>
        <dbReference type="ARBA" id="ARBA00004651"/>
    </source>
</evidence>
<feature type="transmembrane region" description="Helical" evidence="7">
    <location>
        <begin position="66"/>
        <end position="86"/>
    </location>
</feature>
<evidence type="ECO:0000256" key="5">
    <source>
        <dbReference type="ARBA" id="ARBA00022989"/>
    </source>
</evidence>
<proteinExistence type="inferred from homology"/>
<protein>
    <recommendedName>
        <fullName evidence="7">TVP38/TMEM64 family membrane protein</fullName>
    </recommendedName>
</protein>
<feature type="transmembrane region" description="Helical" evidence="7">
    <location>
        <begin position="183"/>
        <end position="206"/>
    </location>
</feature>
<feature type="transmembrane region" description="Helical" evidence="7">
    <location>
        <begin position="212"/>
        <end position="230"/>
    </location>
</feature>
<sequence length="247" mass="25974">MQPLPLSRRDHVCGVTRGGLRDPGDYSRPVRGRVIWWVAVVLALVVLATVVPTPGLEQLRGWADELGPWFPVAFFSAYAIVTVAPVPRSTFTYSAAVLFAPAVAIPWSLVASGIAATLAFVGVRRLGHRRTAALRADPRVAAVDARLRRRGWLSVGSLRLVPAAPFSVVNYAAALTSIPFRQFLPATVIGSTPGTVAAILLGHSLTEGDGTAALWATGAFAAVGLVGMILDARLPVRGDDDGVGRPG</sequence>
<organism evidence="9 10">
    <name type="scientific">Dietzia cercidiphylli</name>
    <dbReference type="NCBI Taxonomy" id="498199"/>
    <lineage>
        <taxon>Bacteria</taxon>
        <taxon>Bacillati</taxon>
        <taxon>Actinomycetota</taxon>
        <taxon>Actinomycetes</taxon>
        <taxon>Mycobacteriales</taxon>
        <taxon>Dietziaceae</taxon>
        <taxon>Dietzia</taxon>
    </lineage>
</organism>
<dbReference type="Pfam" id="PF09335">
    <property type="entry name" value="VTT_dom"/>
    <property type="match status" value="1"/>
</dbReference>
<comment type="caution">
    <text evidence="9">The sequence shown here is derived from an EMBL/GenBank/DDBJ whole genome shotgun (WGS) entry which is preliminary data.</text>
</comment>
<feature type="transmembrane region" description="Helical" evidence="7">
    <location>
        <begin position="98"/>
        <end position="121"/>
    </location>
</feature>
<dbReference type="InterPro" id="IPR015414">
    <property type="entry name" value="TMEM64"/>
</dbReference>
<evidence type="ECO:0000256" key="3">
    <source>
        <dbReference type="ARBA" id="ARBA00022475"/>
    </source>
</evidence>
<dbReference type="Proteomes" id="UP001500383">
    <property type="component" value="Unassembled WGS sequence"/>
</dbReference>
<evidence type="ECO:0000259" key="8">
    <source>
        <dbReference type="Pfam" id="PF09335"/>
    </source>
</evidence>
<evidence type="ECO:0000256" key="6">
    <source>
        <dbReference type="ARBA" id="ARBA00023136"/>
    </source>
</evidence>
<evidence type="ECO:0000313" key="10">
    <source>
        <dbReference type="Proteomes" id="UP001500383"/>
    </source>
</evidence>
<comment type="similarity">
    <text evidence="2 7">Belongs to the TVP38/TMEM64 family.</text>
</comment>
<dbReference type="EMBL" id="BAAAQG010000013">
    <property type="protein sequence ID" value="GAA1715341.1"/>
    <property type="molecule type" value="Genomic_DNA"/>
</dbReference>
<keyword evidence="6 7" id="KW-0472">Membrane</keyword>
<keyword evidence="4 7" id="KW-0812">Transmembrane</keyword>
<dbReference type="PANTHER" id="PTHR12677:SF59">
    <property type="entry name" value="GOLGI APPARATUS MEMBRANE PROTEIN TVP38-RELATED"/>
    <property type="match status" value="1"/>
</dbReference>
<gene>
    <name evidence="9" type="ORF">GCM10009831_26260</name>
</gene>
<evidence type="ECO:0000313" key="9">
    <source>
        <dbReference type="EMBL" id="GAA1715341.1"/>
    </source>
</evidence>
<reference evidence="9 10" key="1">
    <citation type="journal article" date="2019" name="Int. J. Syst. Evol. Microbiol.">
        <title>The Global Catalogue of Microorganisms (GCM) 10K type strain sequencing project: providing services to taxonomists for standard genome sequencing and annotation.</title>
        <authorList>
            <consortium name="The Broad Institute Genomics Platform"/>
            <consortium name="The Broad Institute Genome Sequencing Center for Infectious Disease"/>
            <person name="Wu L."/>
            <person name="Ma J."/>
        </authorList>
    </citation>
    <scope>NUCLEOTIDE SEQUENCE [LARGE SCALE GENOMIC DNA]</scope>
    <source>
        <strain evidence="9 10">JCM 16002</strain>
    </source>
</reference>
<evidence type="ECO:0000256" key="2">
    <source>
        <dbReference type="ARBA" id="ARBA00008640"/>
    </source>
</evidence>
<evidence type="ECO:0000256" key="4">
    <source>
        <dbReference type="ARBA" id="ARBA00022692"/>
    </source>
</evidence>
<keyword evidence="3 7" id="KW-1003">Cell membrane</keyword>
<comment type="subcellular location">
    <subcellularLocation>
        <location evidence="1 7">Cell membrane</location>
        <topology evidence="1 7">Multi-pass membrane protein</topology>
    </subcellularLocation>
</comment>
<dbReference type="InterPro" id="IPR032816">
    <property type="entry name" value="VTT_dom"/>
</dbReference>
<evidence type="ECO:0000256" key="7">
    <source>
        <dbReference type="RuleBase" id="RU366058"/>
    </source>
</evidence>
<feature type="transmembrane region" description="Helical" evidence="7">
    <location>
        <begin position="34"/>
        <end position="54"/>
    </location>
</feature>